<dbReference type="STRING" id="478744.SAMN05444359_11658"/>
<dbReference type="Proteomes" id="UP000199021">
    <property type="component" value="Unassembled WGS sequence"/>
</dbReference>
<proteinExistence type="inferred from homology"/>
<keyword evidence="10" id="KW-1185">Reference proteome</keyword>
<dbReference type="InterPro" id="IPR001128">
    <property type="entry name" value="Cyt_P450"/>
</dbReference>
<dbReference type="Gene3D" id="1.10.630.10">
    <property type="entry name" value="Cytochrome P450"/>
    <property type="match status" value="1"/>
</dbReference>
<dbReference type="PRINTS" id="PR00385">
    <property type="entry name" value="P450"/>
</dbReference>
<evidence type="ECO:0000256" key="7">
    <source>
        <dbReference type="PIRSR" id="PIRSR602401-1"/>
    </source>
</evidence>
<dbReference type="PROSITE" id="PS00086">
    <property type="entry name" value="CYTOCHROME_P450"/>
    <property type="match status" value="1"/>
</dbReference>
<dbReference type="SUPFAM" id="SSF48264">
    <property type="entry name" value="Cytochrome P450"/>
    <property type="match status" value="1"/>
</dbReference>
<organism evidence="9 10">
    <name type="scientific">Neolewinella agarilytica</name>
    <dbReference type="NCBI Taxonomy" id="478744"/>
    <lineage>
        <taxon>Bacteria</taxon>
        <taxon>Pseudomonadati</taxon>
        <taxon>Bacteroidota</taxon>
        <taxon>Saprospiria</taxon>
        <taxon>Saprospirales</taxon>
        <taxon>Lewinellaceae</taxon>
        <taxon>Neolewinella</taxon>
    </lineage>
</organism>
<evidence type="ECO:0000256" key="1">
    <source>
        <dbReference type="ARBA" id="ARBA00010617"/>
    </source>
</evidence>
<keyword evidence="4 8" id="KW-0560">Oxidoreductase</keyword>
<evidence type="ECO:0000256" key="6">
    <source>
        <dbReference type="ARBA" id="ARBA00023033"/>
    </source>
</evidence>
<keyword evidence="3 7" id="KW-0479">Metal-binding</keyword>
<dbReference type="OrthoDB" id="9764248at2"/>
<dbReference type="InterPro" id="IPR036396">
    <property type="entry name" value="Cyt_P450_sf"/>
</dbReference>
<feature type="binding site" description="axial binding residue" evidence="7">
    <location>
        <position position="396"/>
    </location>
    <ligand>
        <name>heme</name>
        <dbReference type="ChEBI" id="CHEBI:30413"/>
    </ligand>
    <ligandPart>
        <name>Fe</name>
        <dbReference type="ChEBI" id="CHEBI:18248"/>
    </ligandPart>
</feature>
<dbReference type="PANTHER" id="PTHR24291">
    <property type="entry name" value="CYTOCHROME P450 FAMILY 4"/>
    <property type="match status" value="1"/>
</dbReference>
<dbReference type="PRINTS" id="PR00463">
    <property type="entry name" value="EP450I"/>
</dbReference>
<dbReference type="PANTHER" id="PTHR24291:SF50">
    <property type="entry name" value="BIFUNCTIONAL ALBAFLAVENONE MONOOXYGENASE_TERPENE SYNTHASE"/>
    <property type="match status" value="1"/>
</dbReference>
<sequence>MILPPKIPLFEVLRNLPQMASQPIDVFTGYIEKYGRNFILKIGASRLTHFTVDAELIRHVLQRNNRNYEKSEIQTTQLARFLGKGLLTNSGKDWLKQRRLIQPGFHRQRLETLTQEMQGVINQQCEKLNAAATGGQAISLHEFTRGAVFRIIVRAIFTDGFTEEESRELNEAIDAIQHYVIYPVRMPFLRAPLRWLGKEAKYQAISQEIHQKVLQRIQERRKGLPKDDLLQMLLDSRYEDNGEPMNDEQIADEIKILFAAGHETSANALAWTIWLLLRHPPELDKVRSELAAAAASGPIDFAGVRRLPYTTQVIEESMRLYPPAWITDRVALADDHAAGFDIARGTVVGIFFQGLHRSPEYWQNPDQFLPQRMSPEAKKERHPFAFLPFGGGPRLCIGNHFAMLEMLLVLASVLGKYDFELPPNADAIGNRANITLGMDRELLVKVKHRVGSQG</sequence>
<evidence type="ECO:0000256" key="5">
    <source>
        <dbReference type="ARBA" id="ARBA00023004"/>
    </source>
</evidence>
<keyword evidence="2 7" id="KW-0349">Heme</keyword>
<dbReference type="GO" id="GO:0004497">
    <property type="term" value="F:monooxygenase activity"/>
    <property type="evidence" value="ECO:0007669"/>
    <property type="project" value="UniProtKB-KW"/>
</dbReference>
<evidence type="ECO:0000256" key="8">
    <source>
        <dbReference type="RuleBase" id="RU000461"/>
    </source>
</evidence>
<gene>
    <name evidence="9" type="ORF">SAMN05444359_11658</name>
</gene>
<dbReference type="InterPro" id="IPR002401">
    <property type="entry name" value="Cyt_P450_E_grp-I"/>
</dbReference>
<dbReference type="GO" id="GO:0016705">
    <property type="term" value="F:oxidoreductase activity, acting on paired donors, with incorporation or reduction of molecular oxygen"/>
    <property type="evidence" value="ECO:0007669"/>
    <property type="project" value="InterPro"/>
</dbReference>
<dbReference type="InParanoid" id="A0A1H9J1K7"/>
<evidence type="ECO:0000256" key="4">
    <source>
        <dbReference type="ARBA" id="ARBA00023002"/>
    </source>
</evidence>
<dbReference type="RefSeq" id="WP_090169862.1">
    <property type="nucleotide sequence ID" value="NZ_FOFB01000016.1"/>
</dbReference>
<dbReference type="InterPro" id="IPR050196">
    <property type="entry name" value="Cytochrome_P450_Monoox"/>
</dbReference>
<accession>A0A1H9J1K7</accession>
<evidence type="ECO:0000313" key="9">
    <source>
        <dbReference type="EMBL" id="SEQ80941.1"/>
    </source>
</evidence>
<name>A0A1H9J1K7_9BACT</name>
<keyword evidence="5 7" id="KW-0408">Iron</keyword>
<dbReference type="AlphaFoldDB" id="A0A1H9J1K7"/>
<evidence type="ECO:0000256" key="2">
    <source>
        <dbReference type="ARBA" id="ARBA00022617"/>
    </source>
</evidence>
<evidence type="ECO:0000313" key="10">
    <source>
        <dbReference type="Proteomes" id="UP000199021"/>
    </source>
</evidence>
<dbReference type="GO" id="GO:0005506">
    <property type="term" value="F:iron ion binding"/>
    <property type="evidence" value="ECO:0007669"/>
    <property type="project" value="InterPro"/>
</dbReference>
<keyword evidence="6 8" id="KW-0503">Monooxygenase</keyword>
<dbReference type="GO" id="GO:0020037">
    <property type="term" value="F:heme binding"/>
    <property type="evidence" value="ECO:0007669"/>
    <property type="project" value="InterPro"/>
</dbReference>
<dbReference type="Pfam" id="PF00067">
    <property type="entry name" value="p450"/>
    <property type="match status" value="1"/>
</dbReference>
<comment type="similarity">
    <text evidence="1 8">Belongs to the cytochrome P450 family.</text>
</comment>
<dbReference type="InterPro" id="IPR017972">
    <property type="entry name" value="Cyt_P450_CS"/>
</dbReference>
<evidence type="ECO:0000256" key="3">
    <source>
        <dbReference type="ARBA" id="ARBA00022723"/>
    </source>
</evidence>
<protein>
    <submittedName>
        <fullName evidence="9">Cytochrome P450</fullName>
    </submittedName>
</protein>
<dbReference type="EMBL" id="FOFB01000016">
    <property type="protein sequence ID" value="SEQ80941.1"/>
    <property type="molecule type" value="Genomic_DNA"/>
</dbReference>
<reference evidence="10" key="1">
    <citation type="submission" date="2016-10" db="EMBL/GenBank/DDBJ databases">
        <authorList>
            <person name="Varghese N."/>
            <person name="Submissions S."/>
        </authorList>
    </citation>
    <scope>NUCLEOTIDE SEQUENCE [LARGE SCALE GENOMIC DNA]</scope>
    <source>
        <strain evidence="10">DSM 24740</strain>
    </source>
</reference>
<comment type="cofactor">
    <cofactor evidence="7">
        <name>heme</name>
        <dbReference type="ChEBI" id="CHEBI:30413"/>
    </cofactor>
</comment>